<feature type="compositionally biased region" description="Basic and acidic residues" evidence="1">
    <location>
        <begin position="1"/>
        <end position="17"/>
    </location>
</feature>
<dbReference type="Proteomes" id="UP000249393">
    <property type="component" value="Unassembled WGS sequence"/>
</dbReference>
<evidence type="ECO:0000313" key="3">
    <source>
        <dbReference type="Proteomes" id="UP000249393"/>
    </source>
</evidence>
<gene>
    <name evidence="2" type="ORF">DI526_03290</name>
</gene>
<dbReference type="RefSeq" id="WP_304274012.1">
    <property type="nucleotide sequence ID" value="NZ_QFQZ01000006.1"/>
</dbReference>
<evidence type="ECO:0000256" key="1">
    <source>
        <dbReference type="SAM" id="MobiDB-lite"/>
    </source>
</evidence>
<feature type="region of interest" description="Disordered" evidence="1">
    <location>
        <begin position="1"/>
        <end position="26"/>
    </location>
</feature>
<accession>A0A2W5VM75</accession>
<protein>
    <submittedName>
        <fullName evidence="2">Uncharacterized protein</fullName>
    </submittedName>
</protein>
<reference evidence="2 3" key="1">
    <citation type="submission" date="2017-08" db="EMBL/GenBank/DDBJ databases">
        <title>Infants hospitalized years apart are colonized by the same room-sourced microbial strains.</title>
        <authorList>
            <person name="Brooks B."/>
            <person name="Olm M.R."/>
            <person name="Firek B.A."/>
            <person name="Baker R."/>
            <person name="Thomas B.C."/>
            <person name="Morowitz M.J."/>
            <person name="Banfield J.F."/>
        </authorList>
    </citation>
    <scope>NUCLEOTIDE SEQUENCE [LARGE SCALE GENOMIC DNA]</scope>
    <source>
        <strain evidence="2">S2_003_000_R2_4</strain>
    </source>
</reference>
<dbReference type="InterPro" id="IPR036390">
    <property type="entry name" value="WH_DNA-bd_sf"/>
</dbReference>
<dbReference type="EMBL" id="QFQZ01000006">
    <property type="protein sequence ID" value="PZR36475.1"/>
    <property type="molecule type" value="Genomic_DNA"/>
</dbReference>
<name>A0A2W5VM75_9CAUL</name>
<proteinExistence type="predicted"/>
<evidence type="ECO:0000313" key="2">
    <source>
        <dbReference type="EMBL" id="PZR36475.1"/>
    </source>
</evidence>
<sequence>MIHDGYTARRTAADSRPARPFIRPNDGPGDLTIRARLADEARARVERKRYSIDKPQTAAERAREVREEHKREILAFVAKSEFGADQRNMSELLGFQYSLVRTLVDELECAGLVETAISGRVGRGQSITVTATDAGLDAAEAAS</sequence>
<dbReference type="SUPFAM" id="SSF46785">
    <property type="entry name" value="Winged helix' DNA-binding domain"/>
    <property type="match status" value="1"/>
</dbReference>
<organism evidence="2 3">
    <name type="scientific">Caulobacter segnis</name>
    <dbReference type="NCBI Taxonomy" id="88688"/>
    <lineage>
        <taxon>Bacteria</taxon>
        <taxon>Pseudomonadati</taxon>
        <taxon>Pseudomonadota</taxon>
        <taxon>Alphaproteobacteria</taxon>
        <taxon>Caulobacterales</taxon>
        <taxon>Caulobacteraceae</taxon>
        <taxon>Caulobacter</taxon>
    </lineage>
</organism>
<dbReference type="AlphaFoldDB" id="A0A2W5VM75"/>
<comment type="caution">
    <text evidence="2">The sequence shown here is derived from an EMBL/GenBank/DDBJ whole genome shotgun (WGS) entry which is preliminary data.</text>
</comment>